<evidence type="ECO:0000313" key="2">
    <source>
        <dbReference type="EMBL" id="CAB4364939.1"/>
    </source>
</evidence>
<evidence type="ECO:0000313" key="4">
    <source>
        <dbReference type="EMBL" id="CAB4851800.1"/>
    </source>
</evidence>
<dbReference type="EMBL" id="CAEZYF010000025">
    <property type="protein sequence ID" value="CAB4740905.1"/>
    <property type="molecule type" value="Genomic_DNA"/>
</dbReference>
<dbReference type="InterPro" id="IPR051021">
    <property type="entry name" value="Mito_Ser/Thr_phosphatase"/>
</dbReference>
<dbReference type="PANTHER" id="PTHR20935:SF0">
    <property type="entry name" value="SERINE_THREONINE-PROTEIN PHOSPHATASE PGAM5, MITOCHONDRIAL"/>
    <property type="match status" value="1"/>
</dbReference>
<dbReference type="GO" id="GO:0016787">
    <property type="term" value="F:hydrolase activity"/>
    <property type="evidence" value="ECO:0007669"/>
    <property type="project" value="UniProtKB-KW"/>
</dbReference>
<accession>A0A6J7JWZ1</accession>
<gene>
    <name evidence="3" type="ORF">UFOPK2656_02895</name>
    <name evidence="4" type="ORF">UFOPK3267_01728</name>
    <name evidence="5" type="ORF">UFOPK3651_02559</name>
    <name evidence="6" type="ORF">UFOPK3931_01912</name>
    <name evidence="2" type="ORF">UFOPK4189_02696</name>
</gene>
<reference evidence="5" key="1">
    <citation type="submission" date="2020-05" db="EMBL/GenBank/DDBJ databases">
        <authorList>
            <person name="Chiriac C."/>
            <person name="Salcher M."/>
            <person name="Ghai R."/>
            <person name="Kavagutti S V."/>
        </authorList>
    </citation>
    <scope>NUCLEOTIDE SEQUENCE</scope>
</reference>
<sequence length="179" mass="19656">MRDRWSAAPEFQVDALVASQYPRAAETAAIIAPALANLPVISDPGFGEHDPGPECDGLSFDEFVRRYPDRRAWWDAADPFDTTFPGGETVAAFQFRVGSAMRRITEMYAAQTVVIACHGGVIDAVVRLALKAPGMGQFQIHTRNTSITELLLLKPNLWRLDRYNDTAHLAGLPSATREG</sequence>
<name>A0A6J7JWZ1_9ZZZZ</name>
<dbReference type="PANTHER" id="PTHR20935">
    <property type="entry name" value="PHOSPHOGLYCERATE MUTASE-RELATED"/>
    <property type="match status" value="1"/>
</dbReference>
<dbReference type="EMBL" id="CAESGF010000021">
    <property type="protein sequence ID" value="CAB4364939.1"/>
    <property type="molecule type" value="Genomic_DNA"/>
</dbReference>
<keyword evidence="1" id="KW-0378">Hydrolase</keyword>
<dbReference type="EMBL" id="CAFBMT010000017">
    <property type="protein sequence ID" value="CAB4946562.1"/>
    <property type="molecule type" value="Genomic_DNA"/>
</dbReference>
<dbReference type="AlphaFoldDB" id="A0A6J7JWZ1"/>
<dbReference type="Pfam" id="PF00300">
    <property type="entry name" value="His_Phos_1"/>
    <property type="match status" value="1"/>
</dbReference>
<organism evidence="5">
    <name type="scientific">freshwater metagenome</name>
    <dbReference type="NCBI Taxonomy" id="449393"/>
    <lineage>
        <taxon>unclassified sequences</taxon>
        <taxon>metagenomes</taxon>
        <taxon>ecological metagenomes</taxon>
    </lineage>
</organism>
<proteinExistence type="predicted"/>
<dbReference type="EMBL" id="CAFBIY010000097">
    <property type="protein sequence ID" value="CAB4851800.1"/>
    <property type="molecule type" value="Genomic_DNA"/>
</dbReference>
<dbReference type="SUPFAM" id="SSF53254">
    <property type="entry name" value="Phosphoglycerate mutase-like"/>
    <property type="match status" value="1"/>
</dbReference>
<evidence type="ECO:0000313" key="3">
    <source>
        <dbReference type="EMBL" id="CAB4740905.1"/>
    </source>
</evidence>
<evidence type="ECO:0000256" key="1">
    <source>
        <dbReference type="ARBA" id="ARBA00022801"/>
    </source>
</evidence>
<protein>
    <submittedName>
        <fullName evidence="5">Unannotated protein</fullName>
    </submittedName>
</protein>
<dbReference type="InterPro" id="IPR013078">
    <property type="entry name" value="His_Pase_superF_clade-1"/>
</dbReference>
<evidence type="ECO:0000313" key="6">
    <source>
        <dbReference type="EMBL" id="CAB4997665.1"/>
    </source>
</evidence>
<dbReference type="Gene3D" id="3.40.50.1240">
    <property type="entry name" value="Phosphoglycerate mutase-like"/>
    <property type="match status" value="1"/>
</dbReference>
<dbReference type="InterPro" id="IPR029033">
    <property type="entry name" value="His_PPase_superfam"/>
</dbReference>
<evidence type="ECO:0000313" key="5">
    <source>
        <dbReference type="EMBL" id="CAB4946562.1"/>
    </source>
</evidence>
<dbReference type="EMBL" id="CAFBOL010000053">
    <property type="protein sequence ID" value="CAB4997665.1"/>
    <property type="molecule type" value="Genomic_DNA"/>
</dbReference>